<evidence type="ECO:0000259" key="1">
    <source>
        <dbReference type="Pfam" id="PF13274"/>
    </source>
</evidence>
<proteinExistence type="predicted"/>
<protein>
    <submittedName>
        <fullName evidence="2">SocA family protein</fullName>
    </submittedName>
</protein>
<feature type="domain" description="Antitoxin SocA-like Panacea" evidence="1">
    <location>
        <begin position="29"/>
        <end position="131"/>
    </location>
</feature>
<sequence>MTYDARAVANALLDLAAENGASLTHMAVHKIIYYAHGWYLAKYGEPLVKQEFEAWKDGPVLRSVWESLRDSGSRPVTQRAERFDPVKQTREIVRPEIAEDVRQFLSNVLGAYGHLHAFELSEMTHAPGGPWDLVWNSPGGRVTLGMRISHEAIRRHFERIGASQPAS</sequence>
<dbReference type="Pfam" id="PF13274">
    <property type="entry name" value="SocA_Panacea"/>
    <property type="match status" value="1"/>
</dbReference>
<evidence type="ECO:0000313" key="3">
    <source>
        <dbReference type="Proteomes" id="UP001138709"/>
    </source>
</evidence>
<dbReference type="InterPro" id="IPR025272">
    <property type="entry name" value="SocA_Panacea"/>
</dbReference>
<gene>
    <name evidence="2" type="ORF">GXW74_24230</name>
</gene>
<dbReference type="Proteomes" id="UP001138709">
    <property type="component" value="Unassembled WGS sequence"/>
</dbReference>
<accession>A0A9X9XIS8</accession>
<name>A0A9X9XIS8_9PROT</name>
<reference evidence="2" key="1">
    <citation type="submission" date="2020-01" db="EMBL/GenBank/DDBJ databases">
        <authorList>
            <person name="Rat A."/>
        </authorList>
    </citation>
    <scope>NUCLEOTIDE SEQUENCE</scope>
    <source>
        <strain evidence="2">LMG 31228</strain>
    </source>
</reference>
<organism evidence="2 3">
    <name type="scientific">Neoroseomonas eburnea</name>
    <dbReference type="NCBI Taxonomy" id="1346889"/>
    <lineage>
        <taxon>Bacteria</taxon>
        <taxon>Pseudomonadati</taxon>
        <taxon>Pseudomonadota</taxon>
        <taxon>Alphaproteobacteria</taxon>
        <taxon>Acetobacterales</taxon>
        <taxon>Acetobacteraceae</taxon>
        <taxon>Neoroseomonas</taxon>
    </lineage>
</organism>
<reference evidence="2" key="2">
    <citation type="journal article" date="2021" name="Syst. Appl. Microbiol.">
        <title>Roseomonas hellenica sp. nov., isolated from roots of wild-growing Alkanna tinctoria.</title>
        <authorList>
            <person name="Rat A."/>
            <person name="Naranjo H.D."/>
            <person name="Lebbe L."/>
            <person name="Cnockaert M."/>
            <person name="Krigas N."/>
            <person name="Grigoriadou K."/>
            <person name="Maloupa E."/>
            <person name="Willems A."/>
        </authorList>
    </citation>
    <scope>NUCLEOTIDE SEQUENCE</scope>
    <source>
        <strain evidence="2">LMG 31228</strain>
    </source>
</reference>
<comment type="caution">
    <text evidence="2">The sequence shown here is derived from an EMBL/GenBank/DDBJ whole genome shotgun (WGS) entry which is preliminary data.</text>
</comment>
<dbReference type="AlphaFoldDB" id="A0A9X9XIS8"/>
<keyword evidence="3" id="KW-1185">Reference proteome</keyword>
<dbReference type="EMBL" id="JAAEDL010000036">
    <property type="protein sequence ID" value="MBR0683614.1"/>
    <property type="molecule type" value="Genomic_DNA"/>
</dbReference>
<evidence type="ECO:0000313" key="2">
    <source>
        <dbReference type="EMBL" id="MBR0683614.1"/>
    </source>
</evidence>